<comment type="similarity">
    <text evidence="9">Belongs to the G-protein coupled receptor 1 family.</text>
</comment>
<dbReference type="PRINTS" id="PR00526">
    <property type="entry name" value="FMETLEUPHER"/>
</dbReference>
<keyword evidence="4 9" id="KW-0297">G-protein coupled receptor</keyword>
<comment type="subcellular location">
    <subcellularLocation>
        <location evidence="1">Membrane</location>
        <topology evidence="1">Multi-pass membrane protein</topology>
    </subcellularLocation>
</comment>
<dbReference type="PROSITE" id="PS50262">
    <property type="entry name" value="G_PROTEIN_RECEP_F1_2"/>
    <property type="match status" value="1"/>
</dbReference>
<keyword evidence="2 9" id="KW-0812">Transmembrane</keyword>
<gene>
    <name evidence="12" type="primary">Fpr3</name>
    <name evidence="12" type="ORF">GTO93_0016101</name>
</gene>
<sequence>MTVTGEPLKQDIGNPEEVLRYLNLFLCSLIFIIGITWNGIVIWLTGFRVKKTEFNMWFLNLAVADFLFILCLPLRMVSLFLRRWSFGVALCKGYYFLSTVNMYTSAFILMAVSIDRCIAMVYPLWHRNHRPKQLAQKVSQCLWVLTFAMSLPLAFYSKLKETKKNVSNCFVDIYVATNVSDVQNSTSREGQQMLANVLAVFLPIFICGFLIPLGVITSSYSVIAYRMKTERLRFSNLYRLLVAAVFSFFITWAPSRILGIVQVIAIYSQRKEVFQHLQPYLPLASSIGYINSCINPVLYVLLRKEFKDKLWALKESMLRRLQGTKDSSNVTSTGRELSLCHTCPPSNHLFTASLQGNNTVNTGLYINSNNQA</sequence>
<comment type="caution">
    <text evidence="12">The sequence shown here is derived from an EMBL/GenBank/DDBJ whole genome shotgun (WGS) entry which is preliminary data.</text>
</comment>
<feature type="transmembrane region" description="Helical" evidence="10">
    <location>
        <begin position="137"/>
        <end position="156"/>
    </location>
</feature>
<feature type="transmembrane region" description="Helical" evidence="10">
    <location>
        <begin position="280"/>
        <end position="302"/>
    </location>
</feature>
<evidence type="ECO:0000256" key="5">
    <source>
        <dbReference type="ARBA" id="ARBA00023136"/>
    </source>
</evidence>
<keyword evidence="5 10" id="KW-0472">Membrane</keyword>
<reference evidence="12" key="1">
    <citation type="journal article" date="2021" name="Cell">
        <title>Tracing the genetic footprints of vertebrate landing in non-teleost ray-finned fishes.</title>
        <authorList>
            <person name="Bi X."/>
            <person name="Wang K."/>
            <person name="Yang L."/>
            <person name="Pan H."/>
            <person name="Jiang H."/>
            <person name="Wei Q."/>
            <person name="Fang M."/>
            <person name="Yu H."/>
            <person name="Zhu C."/>
            <person name="Cai Y."/>
            <person name="He Y."/>
            <person name="Gan X."/>
            <person name="Zeng H."/>
            <person name="Yu D."/>
            <person name="Zhu Y."/>
            <person name="Jiang H."/>
            <person name="Qiu Q."/>
            <person name="Yang H."/>
            <person name="Zhang Y.E."/>
            <person name="Wang W."/>
            <person name="Zhu M."/>
            <person name="He S."/>
            <person name="Zhang G."/>
        </authorList>
    </citation>
    <scope>NUCLEOTIDE SEQUENCE</scope>
    <source>
        <strain evidence="12">Pddl_001</strain>
    </source>
</reference>
<evidence type="ECO:0000256" key="9">
    <source>
        <dbReference type="RuleBase" id="RU000688"/>
    </source>
</evidence>
<comment type="similarity">
    <text evidence="8">Belongs to the chemokine-like receptor (CMKLR) family.</text>
</comment>
<accession>A0ABS2Y8W6</accession>
<organism evidence="12 13">
    <name type="scientific">Polyodon spathula</name>
    <name type="common">North American paddlefish</name>
    <name type="synonym">Squalus spathula</name>
    <dbReference type="NCBI Taxonomy" id="7913"/>
    <lineage>
        <taxon>Eukaryota</taxon>
        <taxon>Metazoa</taxon>
        <taxon>Chordata</taxon>
        <taxon>Craniata</taxon>
        <taxon>Vertebrata</taxon>
        <taxon>Euteleostomi</taxon>
        <taxon>Actinopterygii</taxon>
        <taxon>Chondrostei</taxon>
        <taxon>Acipenseriformes</taxon>
        <taxon>Polyodontidae</taxon>
        <taxon>Polyodon</taxon>
    </lineage>
</organism>
<dbReference type="PANTHER" id="PTHR24225:SF67">
    <property type="entry name" value="CHEMOKINE-LIKE RECEPTOR 1"/>
    <property type="match status" value="1"/>
</dbReference>
<dbReference type="SUPFAM" id="SSF81321">
    <property type="entry name" value="Family A G protein-coupled receptor-like"/>
    <property type="match status" value="1"/>
</dbReference>
<feature type="transmembrane region" description="Helical" evidence="10">
    <location>
        <begin position="57"/>
        <end position="81"/>
    </location>
</feature>
<evidence type="ECO:0000313" key="13">
    <source>
        <dbReference type="Proteomes" id="UP001166093"/>
    </source>
</evidence>
<evidence type="ECO:0000256" key="2">
    <source>
        <dbReference type="ARBA" id="ARBA00022692"/>
    </source>
</evidence>
<keyword evidence="3 10" id="KW-1133">Transmembrane helix</keyword>
<dbReference type="Gene3D" id="1.20.1070.10">
    <property type="entry name" value="Rhodopsin 7-helix transmembrane proteins"/>
    <property type="match status" value="1"/>
</dbReference>
<keyword evidence="6 9" id="KW-0675">Receptor</keyword>
<feature type="transmembrane region" description="Helical" evidence="10">
    <location>
        <begin position="101"/>
        <end position="125"/>
    </location>
</feature>
<evidence type="ECO:0000256" key="10">
    <source>
        <dbReference type="SAM" id="Phobius"/>
    </source>
</evidence>
<dbReference type="InterPro" id="IPR000826">
    <property type="entry name" value="Formyl_rcpt-rel"/>
</dbReference>
<feature type="transmembrane region" description="Helical" evidence="10">
    <location>
        <begin position="237"/>
        <end position="268"/>
    </location>
</feature>
<proteinExistence type="inferred from homology"/>
<keyword evidence="7 9" id="KW-0807">Transducer</keyword>
<evidence type="ECO:0000259" key="11">
    <source>
        <dbReference type="PROSITE" id="PS50262"/>
    </source>
</evidence>
<dbReference type="InterPro" id="IPR000276">
    <property type="entry name" value="GPCR_Rhodpsn"/>
</dbReference>
<dbReference type="PROSITE" id="PS00237">
    <property type="entry name" value="G_PROTEIN_RECEP_F1_1"/>
    <property type="match status" value="1"/>
</dbReference>
<feature type="non-terminal residue" evidence="12">
    <location>
        <position position="1"/>
    </location>
</feature>
<dbReference type="PRINTS" id="PR00237">
    <property type="entry name" value="GPCRRHODOPSN"/>
</dbReference>
<evidence type="ECO:0000313" key="12">
    <source>
        <dbReference type="EMBL" id="MBN3282884.1"/>
    </source>
</evidence>
<feature type="domain" description="G-protein coupled receptors family 1 profile" evidence="11">
    <location>
        <begin position="37"/>
        <end position="299"/>
    </location>
</feature>
<evidence type="ECO:0000256" key="1">
    <source>
        <dbReference type="ARBA" id="ARBA00004141"/>
    </source>
</evidence>
<dbReference type="PANTHER" id="PTHR24225">
    <property type="entry name" value="CHEMOTACTIC RECEPTOR"/>
    <property type="match status" value="1"/>
</dbReference>
<keyword evidence="13" id="KW-1185">Reference proteome</keyword>
<dbReference type="Proteomes" id="UP001166093">
    <property type="component" value="Unassembled WGS sequence"/>
</dbReference>
<dbReference type="EMBL" id="JAAWVQ010121455">
    <property type="protein sequence ID" value="MBN3282884.1"/>
    <property type="molecule type" value="Genomic_DNA"/>
</dbReference>
<feature type="non-terminal residue" evidence="12">
    <location>
        <position position="372"/>
    </location>
</feature>
<evidence type="ECO:0000256" key="8">
    <source>
        <dbReference type="ARBA" id="ARBA00025736"/>
    </source>
</evidence>
<dbReference type="Pfam" id="PF00001">
    <property type="entry name" value="7tm_1"/>
    <property type="match status" value="1"/>
</dbReference>
<name>A0ABS2Y8W6_POLSP</name>
<evidence type="ECO:0000256" key="6">
    <source>
        <dbReference type="ARBA" id="ARBA00023170"/>
    </source>
</evidence>
<evidence type="ECO:0000256" key="3">
    <source>
        <dbReference type="ARBA" id="ARBA00022989"/>
    </source>
</evidence>
<protein>
    <submittedName>
        <fullName evidence="12">FPR3 protein</fullName>
    </submittedName>
</protein>
<evidence type="ECO:0000256" key="4">
    <source>
        <dbReference type="ARBA" id="ARBA00023040"/>
    </source>
</evidence>
<feature type="transmembrane region" description="Helical" evidence="10">
    <location>
        <begin position="20"/>
        <end position="45"/>
    </location>
</feature>
<dbReference type="InterPro" id="IPR017452">
    <property type="entry name" value="GPCR_Rhodpsn_7TM"/>
</dbReference>
<feature type="transmembrane region" description="Helical" evidence="10">
    <location>
        <begin position="193"/>
        <end position="216"/>
    </location>
</feature>
<evidence type="ECO:0000256" key="7">
    <source>
        <dbReference type="ARBA" id="ARBA00023224"/>
    </source>
</evidence>